<dbReference type="GO" id="GO:0032454">
    <property type="term" value="F:histone H3K9 demethylase activity"/>
    <property type="evidence" value="ECO:0007669"/>
    <property type="project" value="InterPro"/>
</dbReference>
<dbReference type="SMART" id="SM00558">
    <property type="entry name" value="JmjC"/>
    <property type="match status" value="1"/>
</dbReference>
<evidence type="ECO:0000256" key="1">
    <source>
        <dbReference type="ARBA" id="ARBA00004123"/>
    </source>
</evidence>
<evidence type="ECO:0000313" key="6">
    <source>
        <dbReference type="EMBL" id="KAJ2847435.1"/>
    </source>
</evidence>
<keyword evidence="2" id="KW-0479">Metal-binding</keyword>
<protein>
    <recommendedName>
        <fullName evidence="5">JmjC domain-containing protein</fullName>
    </recommendedName>
</protein>
<evidence type="ECO:0000256" key="3">
    <source>
        <dbReference type="ARBA" id="ARBA00023242"/>
    </source>
</evidence>
<dbReference type="OrthoDB" id="1667110at2759"/>
<evidence type="ECO:0000313" key="7">
    <source>
        <dbReference type="Proteomes" id="UP001139887"/>
    </source>
</evidence>
<comment type="subcellular location">
    <subcellularLocation>
        <location evidence="1">Nucleus</location>
    </subcellularLocation>
</comment>
<comment type="caution">
    <text evidence="6">The sequence shown here is derived from an EMBL/GenBank/DDBJ whole genome shotgun (WGS) entry which is preliminary data.</text>
</comment>
<dbReference type="GO" id="GO:0046872">
    <property type="term" value="F:metal ion binding"/>
    <property type="evidence" value="ECO:0007669"/>
    <property type="project" value="UniProtKB-KW"/>
</dbReference>
<dbReference type="GO" id="GO:0006357">
    <property type="term" value="P:regulation of transcription by RNA polymerase II"/>
    <property type="evidence" value="ECO:0007669"/>
    <property type="project" value="TreeGrafter"/>
</dbReference>
<dbReference type="EMBL" id="JANBUW010000318">
    <property type="protein sequence ID" value="KAJ2847435.1"/>
    <property type="molecule type" value="Genomic_DNA"/>
</dbReference>
<dbReference type="GO" id="GO:0003712">
    <property type="term" value="F:transcription coregulator activity"/>
    <property type="evidence" value="ECO:0007669"/>
    <property type="project" value="TreeGrafter"/>
</dbReference>
<dbReference type="PANTHER" id="PTHR12549:SF38">
    <property type="entry name" value="JMJC DOMAIN-CONTAINING HISTONE DEMETHYLASE 2, ISOFORM A"/>
    <property type="match status" value="1"/>
</dbReference>
<keyword evidence="3" id="KW-0539">Nucleus</keyword>
<dbReference type="InterPro" id="IPR045109">
    <property type="entry name" value="LSDs-like"/>
</dbReference>
<organism evidence="6 7">
    <name type="scientific">Coemansia brasiliensis</name>
    <dbReference type="NCBI Taxonomy" id="2650707"/>
    <lineage>
        <taxon>Eukaryota</taxon>
        <taxon>Fungi</taxon>
        <taxon>Fungi incertae sedis</taxon>
        <taxon>Zoopagomycota</taxon>
        <taxon>Kickxellomycotina</taxon>
        <taxon>Kickxellomycetes</taxon>
        <taxon>Kickxellales</taxon>
        <taxon>Kickxellaceae</taxon>
        <taxon>Coemansia</taxon>
    </lineage>
</organism>
<dbReference type="InterPro" id="IPR003347">
    <property type="entry name" value="JmjC_dom"/>
</dbReference>
<accession>A0A9W8LZM0</accession>
<feature type="region of interest" description="Disordered" evidence="4">
    <location>
        <begin position="224"/>
        <end position="256"/>
    </location>
</feature>
<name>A0A9W8LZM0_9FUNG</name>
<gene>
    <name evidence="6" type="ORF">IWW36_003856</name>
</gene>
<dbReference type="Pfam" id="PF02373">
    <property type="entry name" value="JmjC"/>
    <property type="match status" value="1"/>
</dbReference>
<evidence type="ECO:0000256" key="2">
    <source>
        <dbReference type="ARBA" id="ARBA00022723"/>
    </source>
</evidence>
<evidence type="ECO:0000259" key="5">
    <source>
        <dbReference type="PROSITE" id="PS51184"/>
    </source>
</evidence>
<dbReference type="GO" id="GO:0031490">
    <property type="term" value="F:chromatin DNA binding"/>
    <property type="evidence" value="ECO:0007669"/>
    <property type="project" value="TreeGrafter"/>
</dbReference>
<reference evidence="6" key="1">
    <citation type="submission" date="2022-07" db="EMBL/GenBank/DDBJ databases">
        <title>Phylogenomic reconstructions and comparative analyses of Kickxellomycotina fungi.</title>
        <authorList>
            <person name="Reynolds N.K."/>
            <person name="Stajich J.E."/>
            <person name="Barry K."/>
            <person name="Grigoriev I.V."/>
            <person name="Crous P."/>
            <person name="Smith M.E."/>
        </authorList>
    </citation>
    <scope>NUCLEOTIDE SEQUENCE</scope>
    <source>
        <strain evidence="6">NRRL 1566</strain>
    </source>
</reference>
<dbReference type="GO" id="GO:0000118">
    <property type="term" value="C:histone deacetylase complex"/>
    <property type="evidence" value="ECO:0007669"/>
    <property type="project" value="TreeGrafter"/>
</dbReference>
<sequence>MSFYKQPAWSEDAVLAWAQQQNAKPIADAEVQQLCRLCSLTTEQLQQLIKANLNMHLSFNEENTTWTLTGDAEKANTCASVDVSELSKLIATFPRFLGWSSRSSTVDELSSDQRASVVKLARMAFAAAPESVQMDASDAADDLLDPMTAVAVYKLATGKHIDSPEELQQIREVWSVEVVKLRTRALKKLARSSVAPERRSARATKPPAGFYDIKASFLTDEASEVPAQRSLSRPKKNPADSSNFPDAKRVKQSAEDIQNDITATKEIIRINAPSNRPDPAYLVRVRDFIPLVLPKTGQEPSHAIVEPRVVKAIKKNRHQAQSFWEYAVDGYPVPVDAERWLATQQQKYIEWLQASAGCKSVTVENVVQLKPCLVAEPYGLPMCRGCLGRQTDMYCAFRNIRAYTKLHAVLGNGEEFTRYLMVPMFLSDAKAAKHKLSVALLNIPPAAMDRNSSSFENWAEFYNLFMTARTLQHTLDMLSHVLGDANEQPVYADNSTEYGEHPVLKCSSAPCVYRALALGSRQFCDICRTSILSTYFACSMCMQEVCPQCFAEWDDSQQLDKRVYSIKAQPLFGDSKRHIYTCKRIARAVKPVAFHSRQQFVRVSQFVPEDKQRVQAKVQQILAYEHLTPTIDCCGILDAQELEMFHAKIQRICQRTRHSYEHQPWELPVVYVEPDELSTAEFSRLWRRGIVVVVQGLLQTLDGAIWKPDWWISNFGFEMVNVLDCSSNGQSVGEWPLRDFYRLFDGQDSYAHMFDADMEDASNWMEHRAAIKQGILKLKDWPPAEDFQTRLPDHFANFIKALPFPEYTQRDGAFNLANQLPAEFVPPDLGPKMYCAYGSNDQEGGVGTTNLHCDMADAVNIMAYAAQTSEDAAAVWDIYPPEAIADLRQFIYDTAPNSADIGDPIHDQATYLTQPMRQAVYKKYGRSCYHIHQNPGDAVFVPAGCAHQVCNYSSAVKIAMDFVSPERVEYCYQLTQEFRKLPPKHQRNRDLLQLNSILWWLFAGNQKQEAV</sequence>
<dbReference type="PROSITE" id="PS51184">
    <property type="entry name" value="JMJC"/>
    <property type="match status" value="1"/>
</dbReference>
<dbReference type="SUPFAM" id="SSF51197">
    <property type="entry name" value="Clavaminate synthase-like"/>
    <property type="match status" value="1"/>
</dbReference>
<feature type="domain" description="JmjC" evidence="5">
    <location>
        <begin position="787"/>
        <end position="979"/>
    </location>
</feature>
<dbReference type="Gene3D" id="2.60.120.650">
    <property type="entry name" value="Cupin"/>
    <property type="match status" value="1"/>
</dbReference>
<dbReference type="PANTHER" id="PTHR12549">
    <property type="entry name" value="JMJC DOMAIN-CONTAINING HISTONE DEMETHYLATION PROTEIN"/>
    <property type="match status" value="1"/>
</dbReference>
<dbReference type="GO" id="GO:0000785">
    <property type="term" value="C:chromatin"/>
    <property type="evidence" value="ECO:0007669"/>
    <property type="project" value="TreeGrafter"/>
</dbReference>
<dbReference type="Proteomes" id="UP001139887">
    <property type="component" value="Unassembled WGS sequence"/>
</dbReference>
<proteinExistence type="predicted"/>
<dbReference type="AlphaFoldDB" id="A0A9W8LZM0"/>
<evidence type="ECO:0000256" key="4">
    <source>
        <dbReference type="SAM" id="MobiDB-lite"/>
    </source>
</evidence>
<keyword evidence="7" id="KW-1185">Reference proteome</keyword>